<feature type="compositionally biased region" description="Acidic residues" evidence="1">
    <location>
        <begin position="58"/>
        <end position="69"/>
    </location>
</feature>
<reference evidence="2 3" key="1">
    <citation type="submission" date="2024-09" db="EMBL/GenBank/DDBJ databases">
        <title>Chromosome-scale assembly of Riccia sorocarpa.</title>
        <authorList>
            <person name="Paukszto L."/>
        </authorList>
    </citation>
    <scope>NUCLEOTIDE SEQUENCE [LARGE SCALE GENOMIC DNA]</scope>
    <source>
        <strain evidence="2">LP-2024</strain>
        <tissue evidence="2">Aerial parts of the thallus</tissue>
    </source>
</reference>
<evidence type="ECO:0000313" key="2">
    <source>
        <dbReference type="EMBL" id="KAL3687535.1"/>
    </source>
</evidence>
<feature type="region of interest" description="Disordered" evidence="1">
    <location>
        <begin position="1"/>
        <end position="70"/>
    </location>
</feature>
<feature type="compositionally biased region" description="Acidic residues" evidence="1">
    <location>
        <begin position="41"/>
        <end position="50"/>
    </location>
</feature>
<gene>
    <name evidence="2" type="ORF">R1sor_013844</name>
</gene>
<feature type="compositionally biased region" description="Basic and acidic residues" evidence="1">
    <location>
        <begin position="7"/>
        <end position="29"/>
    </location>
</feature>
<keyword evidence="3" id="KW-1185">Reference proteome</keyword>
<comment type="caution">
    <text evidence="2">The sequence shown here is derived from an EMBL/GenBank/DDBJ whole genome shotgun (WGS) entry which is preliminary data.</text>
</comment>
<evidence type="ECO:0000313" key="3">
    <source>
        <dbReference type="Proteomes" id="UP001633002"/>
    </source>
</evidence>
<dbReference type="Proteomes" id="UP001633002">
    <property type="component" value="Unassembled WGS sequence"/>
</dbReference>
<sequence>MRIVMATRHDANEAHGDTSRNNGMDRGEESPTAASSGAEEVYVEDLDQDADLNANPHDEDEAASEDEPGLEPTYMQHIIVHTHRTEHKMYNTGKSASLIVKMAFVVPRPRRLDADDVFEGLIQFEEEKRKGKRKTTTAPVRNTKKSRPVEAVPEEPFDPMTNPITEFSCASWGRVPVTGLMGTRPDEEAHGDASR</sequence>
<dbReference type="AlphaFoldDB" id="A0ABD3HAX9"/>
<organism evidence="2 3">
    <name type="scientific">Riccia sorocarpa</name>
    <dbReference type="NCBI Taxonomy" id="122646"/>
    <lineage>
        <taxon>Eukaryota</taxon>
        <taxon>Viridiplantae</taxon>
        <taxon>Streptophyta</taxon>
        <taxon>Embryophyta</taxon>
        <taxon>Marchantiophyta</taxon>
        <taxon>Marchantiopsida</taxon>
        <taxon>Marchantiidae</taxon>
        <taxon>Marchantiales</taxon>
        <taxon>Ricciaceae</taxon>
        <taxon>Riccia</taxon>
    </lineage>
</organism>
<protein>
    <submittedName>
        <fullName evidence="2">Uncharacterized protein</fullName>
    </submittedName>
</protein>
<dbReference type="EMBL" id="JBJQOH010000004">
    <property type="protein sequence ID" value="KAL3687535.1"/>
    <property type="molecule type" value="Genomic_DNA"/>
</dbReference>
<name>A0ABD3HAX9_9MARC</name>
<accession>A0ABD3HAX9</accession>
<evidence type="ECO:0000256" key="1">
    <source>
        <dbReference type="SAM" id="MobiDB-lite"/>
    </source>
</evidence>
<feature type="region of interest" description="Disordered" evidence="1">
    <location>
        <begin position="130"/>
        <end position="164"/>
    </location>
</feature>
<proteinExistence type="predicted"/>